<keyword evidence="4" id="KW-1185">Reference proteome</keyword>
<comment type="caution">
    <text evidence="3">The sequence shown here is derived from an EMBL/GenBank/DDBJ whole genome shotgun (WGS) entry which is preliminary data.</text>
</comment>
<gene>
    <name evidence="3" type="ORF">J4050_04960</name>
</gene>
<evidence type="ECO:0000313" key="3">
    <source>
        <dbReference type="EMBL" id="MBO3116084.1"/>
    </source>
</evidence>
<dbReference type="Pfam" id="PF12680">
    <property type="entry name" value="SnoaL_2"/>
    <property type="match status" value="1"/>
</dbReference>
<feature type="compositionally biased region" description="Basic and acidic residues" evidence="1">
    <location>
        <begin position="277"/>
        <end position="292"/>
    </location>
</feature>
<dbReference type="RefSeq" id="WP_208152899.1">
    <property type="nucleotide sequence ID" value="NZ_JAGEVF010000003.1"/>
</dbReference>
<evidence type="ECO:0000256" key="1">
    <source>
        <dbReference type="SAM" id="MobiDB-lite"/>
    </source>
</evidence>
<evidence type="ECO:0000313" key="4">
    <source>
        <dbReference type="Proteomes" id="UP000676776"/>
    </source>
</evidence>
<dbReference type="SUPFAM" id="SSF54427">
    <property type="entry name" value="NTF2-like"/>
    <property type="match status" value="1"/>
</dbReference>
<dbReference type="InterPro" id="IPR037401">
    <property type="entry name" value="SnoaL-like"/>
</dbReference>
<reference evidence="3 4" key="1">
    <citation type="submission" date="2021-03" db="EMBL/GenBank/DDBJ databases">
        <title>Winogradskyella sp. nov., isolated from costal sediment.</title>
        <authorList>
            <person name="Gao C."/>
        </authorList>
    </citation>
    <scope>NUCLEOTIDE SEQUENCE [LARGE SCALE GENOMIC DNA]</scope>
    <source>
        <strain evidence="3 4">DF17</strain>
    </source>
</reference>
<dbReference type="Gene3D" id="3.10.450.50">
    <property type="match status" value="1"/>
</dbReference>
<dbReference type="Proteomes" id="UP000676776">
    <property type="component" value="Unassembled WGS sequence"/>
</dbReference>
<organism evidence="3 4">
    <name type="scientific">Winogradskyella pelagia</name>
    <dbReference type="NCBI Taxonomy" id="2819984"/>
    <lineage>
        <taxon>Bacteria</taxon>
        <taxon>Pseudomonadati</taxon>
        <taxon>Bacteroidota</taxon>
        <taxon>Flavobacteriia</taxon>
        <taxon>Flavobacteriales</taxon>
        <taxon>Flavobacteriaceae</taxon>
        <taxon>Winogradskyella</taxon>
    </lineage>
</organism>
<name>A0ABS3T019_9FLAO</name>
<dbReference type="EMBL" id="JAGEVF010000003">
    <property type="protein sequence ID" value="MBO3116084.1"/>
    <property type="molecule type" value="Genomic_DNA"/>
</dbReference>
<dbReference type="InterPro" id="IPR032710">
    <property type="entry name" value="NTF2-like_dom_sf"/>
</dbReference>
<evidence type="ECO:0000259" key="2">
    <source>
        <dbReference type="Pfam" id="PF12680"/>
    </source>
</evidence>
<proteinExistence type="predicted"/>
<sequence length="403" mass="45170">MLQAQPNTEIILFDLETQPKLTLSNFQNISNNEGYDNQPSFLSESRILYASTRNGQTDIAQFFSEYNSKVWINFTEGGEYSPQKIPLQNEVSAVRLDPDGKQALYSYSLSNGGSTPLISDMVVAYYVWVNATTVVSSVIENDQLNLYISNVETGAHKKVAENVGRSIHLVPDTQLVSFISKSDEADWKIKSLDPETGKILLLASTLTGVEDMCWLDKSTMLAGKGSELYMLTLRRDINWKKIDDLTAYGVTEITRLTVNITGTKLALAAELNTNSGSKEEAEAVKDEPKPSDSDDSSFETVVQQQLDAYNRRDIDAFMATYSDDIKLFNYPNELRTDGKTQMRESYIQWFKSAPDLKATLKKRIVIGNKVIDEEEVMANGRTFQAVAIYEVENGLITKVTFIQ</sequence>
<dbReference type="SUPFAM" id="SSF69304">
    <property type="entry name" value="Tricorn protease N-terminal domain"/>
    <property type="match status" value="1"/>
</dbReference>
<accession>A0ABS3T019</accession>
<feature type="region of interest" description="Disordered" evidence="1">
    <location>
        <begin position="276"/>
        <end position="298"/>
    </location>
</feature>
<protein>
    <submittedName>
        <fullName evidence="3">Nuclear transport factor 2 family protein</fullName>
    </submittedName>
</protein>
<feature type="domain" description="SnoaL-like" evidence="2">
    <location>
        <begin position="302"/>
        <end position="398"/>
    </location>
</feature>